<dbReference type="AlphaFoldDB" id="A0A6H0XNS1"/>
<keyword evidence="3" id="KW-0472">Membrane</keyword>
<dbReference type="Pfam" id="PF01370">
    <property type="entry name" value="Epimerase"/>
    <property type="match status" value="1"/>
</dbReference>
<keyword evidence="3" id="KW-1133">Transmembrane helix</keyword>
<dbReference type="SUPFAM" id="SSF51735">
    <property type="entry name" value="NAD(P)-binding Rossmann-fold domains"/>
    <property type="match status" value="1"/>
</dbReference>
<dbReference type="InterPro" id="IPR050425">
    <property type="entry name" value="NAD(P)_dehydrat-like"/>
</dbReference>
<dbReference type="Proteomes" id="UP000503462">
    <property type="component" value="Chromosome 1"/>
</dbReference>
<dbReference type="EMBL" id="CP051139">
    <property type="protein sequence ID" value="QIW96406.1"/>
    <property type="molecule type" value="Genomic_DNA"/>
</dbReference>
<feature type="domain" description="NAD-dependent epimerase/dehydratase" evidence="4">
    <location>
        <begin position="7"/>
        <end position="214"/>
    </location>
</feature>
<proteinExistence type="inferred from homology"/>
<reference evidence="5 6" key="1">
    <citation type="journal article" date="2016" name="Sci. Rep.">
        <title>Peltaster fructicola genome reveals evolution from an invasive phytopathogen to an ectophytic parasite.</title>
        <authorList>
            <person name="Xu C."/>
            <person name="Chen H."/>
            <person name="Gleason M.L."/>
            <person name="Xu J.R."/>
            <person name="Liu H."/>
            <person name="Zhang R."/>
            <person name="Sun G."/>
        </authorList>
    </citation>
    <scope>NUCLEOTIDE SEQUENCE [LARGE SCALE GENOMIC DNA]</scope>
    <source>
        <strain evidence="5 6">LNHT1506</strain>
    </source>
</reference>
<keyword evidence="1" id="KW-0560">Oxidoreductase</keyword>
<accession>A0A6H0XNS1</accession>
<dbReference type="Gene3D" id="3.40.50.720">
    <property type="entry name" value="NAD(P)-binding Rossmann-like Domain"/>
    <property type="match status" value="2"/>
</dbReference>
<organism evidence="5 6">
    <name type="scientific">Peltaster fructicola</name>
    <dbReference type="NCBI Taxonomy" id="286661"/>
    <lineage>
        <taxon>Eukaryota</taxon>
        <taxon>Fungi</taxon>
        <taxon>Dikarya</taxon>
        <taxon>Ascomycota</taxon>
        <taxon>Pezizomycotina</taxon>
        <taxon>Dothideomycetes</taxon>
        <taxon>Dothideomycetes incertae sedis</taxon>
        <taxon>Peltaster</taxon>
    </lineage>
</organism>
<evidence type="ECO:0000256" key="2">
    <source>
        <dbReference type="ARBA" id="ARBA00023445"/>
    </source>
</evidence>
<sequence>MASKELVLVTGGSGFIGSWCLLYVLQQGYRARTTVRSLGRADEVRQLLVNGGVAQAQADAVEFVAADLKSDKEGTLRVLRAAKTAGVRRVVITSSFAACGYGHPPQDAPFTELDWTDLSGRAVPAYQKSKTIAERAAWDFIKTEGGDMELTTVNPVGVLGPVLGKSAGTSVEIVVKMLTGGLPFVPKLSVGWVDVRDVADLHIKAMLSPQAAGERYMAFSGQATLREIAAAVKAGLGDEANKVSLREVPNFIIKLAAYVDSGAALISGEVDHVKTASSAKAKTTLGWQPKTPDEAAVATARSCIQYGLA</sequence>
<evidence type="ECO:0000313" key="6">
    <source>
        <dbReference type="Proteomes" id="UP000503462"/>
    </source>
</evidence>
<feature type="transmembrane region" description="Helical" evidence="3">
    <location>
        <begin position="6"/>
        <end position="25"/>
    </location>
</feature>
<evidence type="ECO:0000259" key="4">
    <source>
        <dbReference type="Pfam" id="PF01370"/>
    </source>
</evidence>
<keyword evidence="6" id="KW-1185">Reference proteome</keyword>
<dbReference type="InterPro" id="IPR001509">
    <property type="entry name" value="Epimerase_deHydtase"/>
</dbReference>
<evidence type="ECO:0000313" key="5">
    <source>
        <dbReference type="EMBL" id="QIW96406.1"/>
    </source>
</evidence>
<dbReference type="OrthoDB" id="2735536at2759"/>
<evidence type="ECO:0000256" key="3">
    <source>
        <dbReference type="SAM" id="Phobius"/>
    </source>
</evidence>
<name>A0A6H0XNS1_9PEZI</name>
<keyword evidence="3" id="KW-0812">Transmembrane</keyword>
<gene>
    <name evidence="5" type="ORF">AMS68_001924</name>
</gene>
<dbReference type="PANTHER" id="PTHR10366:SF564">
    <property type="entry name" value="STEROL-4-ALPHA-CARBOXYLATE 3-DEHYDROGENASE, DECARBOXYLATING"/>
    <property type="match status" value="1"/>
</dbReference>
<protein>
    <recommendedName>
        <fullName evidence="4">NAD-dependent epimerase/dehydratase domain-containing protein</fullName>
    </recommendedName>
</protein>
<dbReference type="PANTHER" id="PTHR10366">
    <property type="entry name" value="NAD DEPENDENT EPIMERASE/DEHYDRATASE"/>
    <property type="match status" value="1"/>
</dbReference>
<dbReference type="GO" id="GO:0016616">
    <property type="term" value="F:oxidoreductase activity, acting on the CH-OH group of donors, NAD or NADP as acceptor"/>
    <property type="evidence" value="ECO:0007669"/>
    <property type="project" value="TreeGrafter"/>
</dbReference>
<evidence type="ECO:0000256" key="1">
    <source>
        <dbReference type="ARBA" id="ARBA00023002"/>
    </source>
</evidence>
<dbReference type="InterPro" id="IPR036291">
    <property type="entry name" value="NAD(P)-bd_dom_sf"/>
</dbReference>
<comment type="similarity">
    <text evidence="2">Belongs to the NAD(P)-dependent epimerase/dehydratase family. Dihydroflavonol-4-reductase subfamily.</text>
</comment>